<comment type="caution">
    <text evidence="2">The sequence shown here is derived from an EMBL/GenBank/DDBJ whole genome shotgun (WGS) entry which is preliminary data.</text>
</comment>
<dbReference type="EMBL" id="LUEZ02000055">
    <property type="protein sequence ID" value="RDB21228.1"/>
    <property type="molecule type" value="Genomic_DNA"/>
</dbReference>
<reference evidence="2" key="1">
    <citation type="submission" date="2018-04" db="EMBL/GenBank/DDBJ databases">
        <title>Whole genome sequencing of Hypsizygus marmoreus.</title>
        <authorList>
            <person name="Choi I.-G."/>
            <person name="Min B."/>
            <person name="Kim J.-G."/>
            <person name="Kim S."/>
            <person name="Oh Y.-L."/>
            <person name="Kong W.-S."/>
            <person name="Park H."/>
            <person name="Jeong J."/>
            <person name="Song E.-S."/>
        </authorList>
    </citation>
    <scope>NUCLEOTIDE SEQUENCE [LARGE SCALE GENOMIC DNA]</scope>
    <source>
        <strain evidence="2">51987-8</strain>
    </source>
</reference>
<dbReference type="Proteomes" id="UP000076154">
    <property type="component" value="Unassembled WGS sequence"/>
</dbReference>
<sequence>MNPKPACTLSATQLILPDPCTRVDWLTDPNPATSIPHPGSPILAPPPISTESNHFQIGAPSRPYPQIFADFLIRGFPRTLLRAANPCICTLGCESSCSNTCRYRIDQWMGRATMASSPTTISAGRLNECIQDRGFKTRHLFSDTPARQYCHTPGKHTPPQKRCPKGTLEH</sequence>
<feature type="region of interest" description="Disordered" evidence="1">
    <location>
        <begin position="151"/>
        <end position="170"/>
    </location>
</feature>
<proteinExistence type="predicted"/>
<organism evidence="2 3">
    <name type="scientific">Hypsizygus marmoreus</name>
    <name type="common">White beech mushroom</name>
    <name type="synonym">Agaricus marmoreus</name>
    <dbReference type="NCBI Taxonomy" id="39966"/>
    <lineage>
        <taxon>Eukaryota</taxon>
        <taxon>Fungi</taxon>
        <taxon>Dikarya</taxon>
        <taxon>Basidiomycota</taxon>
        <taxon>Agaricomycotina</taxon>
        <taxon>Agaricomycetes</taxon>
        <taxon>Agaricomycetidae</taxon>
        <taxon>Agaricales</taxon>
        <taxon>Tricholomatineae</taxon>
        <taxon>Lyophyllaceae</taxon>
        <taxon>Hypsizygus</taxon>
    </lineage>
</organism>
<gene>
    <name evidence="2" type="ORF">Hypma_011926</name>
</gene>
<evidence type="ECO:0000256" key="1">
    <source>
        <dbReference type="SAM" id="MobiDB-lite"/>
    </source>
</evidence>
<evidence type="ECO:0000313" key="3">
    <source>
        <dbReference type="Proteomes" id="UP000076154"/>
    </source>
</evidence>
<accession>A0A369JH75</accession>
<dbReference type="InParanoid" id="A0A369JH75"/>
<name>A0A369JH75_HYPMA</name>
<dbReference type="AlphaFoldDB" id="A0A369JH75"/>
<protein>
    <submittedName>
        <fullName evidence="2">Uncharacterized protein</fullName>
    </submittedName>
</protein>
<evidence type="ECO:0000313" key="2">
    <source>
        <dbReference type="EMBL" id="RDB21228.1"/>
    </source>
</evidence>
<keyword evidence="3" id="KW-1185">Reference proteome</keyword>